<dbReference type="HOGENOM" id="CLU_043312_1_0_1"/>
<dbReference type="InterPro" id="IPR039764">
    <property type="entry name" value="HABP4/SERBP1-like"/>
</dbReference>
<dbReference type="GeneID" id="19188894"/>
<dbReference type="Proteomes" id="UP000019471">
    <property type="component" value="Unassembled WGS sequence"/>
</dbReference>
<protein>
    <recommendedName>
        <fullName evidence="4">Hyaluronan/mRNA-binding protein domain-containing protein</fullName>
    </recommendedName>
</protein>
<dbReference type="GO" id="GO:0005737">
    <property type="term" value="C:cytoplasm"/>
    <property type="evidence" value="ECO:0007669"/>
    <property type="project" value="UniProtKB-SubCell"/>
</dbReference>
<sequence length="349" mass="37507">MADVKSKDSDREPDPPTKAIDKPAARHGKRDAPKEAPAAPAERATVAPRGRGGHRGGGFSANEAAFRDRATGRGYNRDQPTEGGGEDGHGNRVGRDRGPGAQRYGRGPRGPRRGGDRHSRTGIANHPKQEGHGWGESTGDGEWADEKAGEALAKEEEKQGGWDAGAQNPAWNENAEPTTIPEGGEAVQDSVPAEPEAEEPQDHHKSYADYLAEQAAKRMEGLGLKEARQPNEGVKDNKKWTAAKELTRAEGEDYFKGEEKGRRERERAQKKEFLDIDYSFKEQPRESRGRGGGRGGGRGRGGDRGDFRGGRGRGRGDRGETRGRGRGGRGDGPPVAVDDESAFPSLGGK</sequence>
<feature type="compositionally biased region" description="Basic and acidic residues" evidence="3">
    <location>
        <begin position="215"/>
        <end position="239"/>
    </location>
</feature>
<evidence type="ECO:0000256" key="1">
    <source>
        <dbReference type="ARBA" id="ARBA00004496"/>
    </source>
</evidence>
<dbReference type="Gene3D" id="6.10.140.1040">
    <property type="match status" value="1"/>
</dbReference>
<keyword evidence="2" id="KW-0963">Cytoplasm</keyword>
<comment type="subcellular location">
    <subcellularLocation>
        <location evidence="1">Cytoplasm</location>
    </subcellularLocation>
</comment>
<dbReference type="eggNOG" id="ENOG502S4DF">
    <property type="taxonomic scope" value="Eukaryota"/>
</dbReference>
<evidence type="ECO:0000313" key="6">
    <source>
        <dbReference type="Proteomes" id="UP000019471"/>
    </source>
</evidence>
<dbReference type="PANTHER" id="PTHR12299">
    <property type="entry name" value="HYALURONIC ACID-BINDING PROTEIN 4"/>
    <property type="match status" value="1"/>
</dbReference>
<dbReference type="Pfam" id="PF09598">
    <property type="entry name" value="Stm1_N"/>
    <property type="match status" value="1"/>
</dbReference>
<comment type="caution">
    <text evidence="5">The sequence shown here is derived from an EMBL/GenBank/DDBJ whole genome shotgun (WGS) entry which is preliminary data.</text>
</comment>
<dbReference type="SMART" id="SM01233">
    <property type="entry name" value="HABP4_PAI-RBP1"/>
    <property type="match status" value="1"/>
</dbReference>
<dbReference type="AlphaFoldDB" id="W9X6R3"/>
<feature type="compositionally biased region" description="Low complexity" evidence="3">
    <location>
        <begin position="35"/>
        <end position="49"/>
    </location>
</feature>
<organism evidence="5 6">
    <name type="scientific">Cladophialophora psammophila CBS 110553</name>
    <dbReference type="NCBI Taxonomy" id="1182543"/>
    <lineage>
        <taxon>Eukaryota</taxon>
        <taxon>Fungi</taxon>
        <taxon>Dikarya</taxon>
        <taxon>Ascomycota</taxon>
        <taxon>Pezizomycotina</taxon>
        <taxon>Eurotiomycetes</taxon>
        <taxon>Chaetothyriomycetidae</taxon>
        <taxon>Chaetothyriales</taxon>
        <taxon>Herpotrichiellaceae</taxon>
        <taxon>Cladophialophora</taxon>
    </lineage>
</organism>
<dbReference type="InterPro" id="IPR019084">
    <property type="entry name" value="STM1-like_N"/>
</dbReference>
<feature type="domain" description="Hyaluronan/mRNA-binding protein" evidence="4">
    <location>
        <begin position="111"/>
        <end position="233"/>
    </location>
</feature>
<dbReference type="STRING" id="1182543.W9X6R3"/>
<dbReference type="GO" id="GO:0003723">
    <property type="term" value="F:RNA binding"/>
    <property type="evidence" value="ECO:0007669"/>
    <property type="project" value="InterPro"/>
</dbReference>
<evidence type="ECO:0000256" key="3">
    <source>
        <dbReference type="SAM" id="MobiDB-lite"/>
    </source>
</evidence>
<feature type="compositionally biased region" description="Basic and acidic residues" evidence="3">
    <location>
        <begin position="245"/>
        <end position="289"/>
    </location>
</feature>
<gene>
    <name evidence="5" type="ORF">A1O5_04169</name>
</gene>
<feature type="compositionally biased region" description="Gly residues" evidence="3">
    <location>
        <begin position="290"/>
        <end position="299"/>
    </location>
</feature>
<feature type="compositionally biased region" description="Basic and acidic residues" evidence="3">
    <location>
        <begin position="65"/>
        <end position="98"/>
    </location>
</feature>
<feature type="compositionally biased region" description="Basic and acidic residues" evidence="3">
    <location>
        <begin position="300"/>
        <end position="323"/>
    </location>
</feature>
<dbReference type="RefSeq" id="XP_007742967.1">
    <property type="nucleotide sequence ID" value="XM_007744777.1"/>
</dbReference>
<dbReference type="OrthoDB" id="5426471at2759"/>
<evidence type="ECO:0000256" key="2">
    <source>
        <dbReference type="ARBA" id="ARBA00022490"/>
    </source>
</evidence>
<accession>W9X6R3</accession>
<feature type="compositionally biased region" description="Basic and acidic residues" evidence="3">
    <location>
        <begin position="144"/>
        <end position="160"/>
    </location>
</feature>
<dbReference type="EMBL" id="AMGX01000005">
    <property type="protein sequence ID" value="EXJ73020.1"/>
    <property type="molecule type" value="Genomic_DNA"/>
</dbReference>
<proteinExistence type="predicted"/>
<reference evidence="5 6" key="1">
    <citation type="submission" date="2013-03" db="EMBL/GenBank/DDBJ databases">
        <title>The Genome Sequence of Cladophialophora psammophila CBS 110553.</title>
        <authorList>
            <consortium name="The Broad Institute Genomics Platform"/>
            <person name="Cuomo C."/>
            <person name="de Hoog S."/>
            <person name="Gorbushina A."/>
            <person name="Walker B."/>
            <person name="Young S.K."/>
            <person name="Zeng Q."/>
            <person name="Gargeya S."/>
            <person name="Fitzgerald M."/>
            <person name="Haas B."/>
            <person name="Abouelleil A."/>
            <person name="Allen A.W."/>
            <person name="Alvarado L."/>
            <person name="Arachchi H.M."/>
            <person name="Berlin A.M."/>
            <person name="Chapman S.B."/>
            <person name="Gainer-Dewar J."/>
            <person name="Goldberg J."/>
            <person name="Griggs A."/>
            <person name="Gujja S."/>
            <person name="Hansen M."/>
            <person name="Howarth C."/>
            <person name="Imamovic A."/>
            <person name="Ireland A."/>
            <person name="Larimer J."/>
            <person name="McCowan C."/>
            <person name="Murphy C."/>
            <person name="Pearson M."/>
            <person name="Poon T.W."/>
            <person name="Priest M."/>
            <person name="Roberts A."/>
            <person name="Saif S."/>
            <person name="Shea T."/>
            <person name="Sisk P."/>
            <person name="Sykes S."/>
            <person name="Wortman J."/>
            <person name="Nusbaum C."/>
            <person name="Birren B."/>
        </authorList>
    </citation>
    <scope>NUCLEOTIDE SEQUENCE [LARGE SCALE GENOMIC DNA]</scope>
    <source>
        <strain evidence="5 6">CBS 110553</strain>
    </source>
</reference>
<evidence type="ECO:0000259" key="4">
    <source>
        <dbReference type="SMART" id="SM01233"/>
    </source>
</evidence>
<name>W9X6R3_9EURO</name>
<dbReference type="InterPro" id="IPR006861">
    <property type="entry name" value="HABP4_PAIRBP1-bd"/>
</dbReference>
<dbReference type="PANTHER" id="PTHR12299:SF17">
    <property type="entry name" value="AT19571P-RELATED"/>
    <property type="match status" value="1"/>
</dbReference>
<evidence type="ECO:0000313" key="5">
    <source>
        <dbReference type="EMBL" id="EXJ73020.1"/>
    </source>
</evidence>
<feature type="region of interest" description="Disordered" evidence="3">
    <location>
        <begin position="1"/>
        <end position="349"/>
    </location>
</feature>
<feature type="compositionally biased region" description="Basic and acidic residues" evidence="3">
    <location>
        <begin position="1"/>
        <end position="34"/>
    </location>
</feature>
<keyword evidence="6" id="KW-1185">Reference proteome</keyword>
<dbReference type="GO" id="GO:0005634">
    <property type="term" value="C:nucleus"/>
    <property type="evidence" value="ECO:0007669"/>
    <property type="project" value="TreeGrafter"/>
</dbReference>